<comment type="caution">
    <text evidence="1">The sequence shown here is derived from an EMBL/GenBank/DDBJ whole genome shotgun (WGS) entry which is preliminary data.</text>
</comment>
<sequence length="107" mass="12565">MPSRRVFFLLTSAIPDGGRHIEHLQVVTPTIIFFYVTTKKPVLPKRVDQLYEERSCFRFLYLLVGDIYAADTQEVQIFDGENSKLFLLEFSRRITWTYLKLCTVLTV</sequence>
<name>A0A4Y2G535_ARAVE</name>
<protein>
    <submittedName>
        <fullName evidence="1">Uncharacterized protein</fullName>
    </submittedName>
</protein>
<dbReference type="AlphaFoldDB" id="A0A4Y2G535"/>
<reference evidence="1 2" key="1">
    <citation type="journal article" date="2019" name="Sci. Rep.">
        <title>Orb-weaving spider Araneus ventricosus genome elucidates the spidroin gene catalogue.</title>
        <authorList>
            <person name="Kono N."/>
            <person name="Nakamura H."/>
            <person name="Ohtoshi R."/>
            <person name="Moran D.A.P."/>
            <person name="Shinohara A."/>
            <person name="Yoshida Y."/>
            <person name="Fujiwara M."/>
            <person name="Mori M."/>
            <person name="Tomita M."/>
            <person name="Arakawa K."/>
        </authorList>
    </citation>
    <scope>NUCLEOTIDE SEQUENCE [LARGE SCALE GENOMIC DNA]</scope>
</reference>
<dbReference type="Proteomes" id="UP000499080">
    <property type="component" value="Unassembled WGS sequence"/>
</dbReference>
<organism evidence="1 2">
    <name type="scientific">Araneus ventricosus</name>
    <name type="common">Orbweaver spider</name>
    <name type="synonym">Epeira ventricosa</name>
    <dbReference type="NCBI Taxonomy" id="182803"/>
    <lineage>
        <taxon>Eukaryota</taxon>
        <taxon>Metazoa</taxon>
        <taxon>Ecdysozoa</taxon>
        <taxon>Arthropoda</taxon>
        <taxon>Chelicerata</taxon>
        <taxon>Arachnida</taxon>
        <taxon>Araneae</taxon>
        <taxon>Araneomorphae</taxon>
        <taxon>Entelegynae</taxon>
        <taxon>Araneoidea</taxon>
        <taxon>Araneidae</taxon>
        <taxon>Araneus</taxon>
    </lineage>
</organism>
<evidence type="ECO:0000313" key="1">
    <source>
        <dbReference type="EMBL" id="GBM47004.1"/>
    </source>
</evidence>
<evidence type="ECO:0000313" key="2">
    <source>
        <dbReference type="Proteomes" id="UP000499080"/>
    </source>
</evidence>
<keyword evidence="2" id="KW-1185">Reference proteome</keyword>
<accession>A0A4Y2G535</accession>
<dbReference type="EMBL" id="BGPR01001161">
    <property type="protein sequence ID" value="GBM47004.1"/>
    <property type="molecule type" value="Genomic_DNA"/>
</dbReference>
<gene>
    <name evidence="1" type="ORF">AVEN_131789_1</name>
</gene>
<proteinExistence type="predicted"/>